<dbReference type="PANTHER" id="PTHR36456">
    <property type="entry name" value="UPF0232 PROTEIN SCO3875"/>
    <property type="match status" value="1"/>
</dbReference>
<protein>
    <submittedName>
        <fullName evidence="2">Unannotated protein</fullName>
    </submittedName>
</protein>
<proteinExistence type="predicted"/>
<dbReference type="Pfam" id="PF05258">
    <property type="entry name" value="DciA"/>
    <property type="match status" value="1"/>
</dbReference>
<dbReference type="InterPro" id="IPR007922">
    <property type="entry name" value="DciA-like"/>
</dbReference>
<organism evidence="2">
    <name type="scientific">freshwater metagenome</name>
    <dbReference type="NCBI Taxonomy" id="449393"/>
    <lineage>
        <taxon>unclassified sequences</taxon>
        <taxon>metagenomes</taxon>
        <taxon>ecological metagenomes</taxon>
    </lineage>
</organism>
<dbReference type="PANTHER" id="PTHR36456:SF1">
    <property type="entry name" value="UPF0232 PROTEIN SCO3875"/>
    <property type="match status" value="1"/>
</dbReference>
<evidence type="ECO:0000256" key="1">
    <source>
        <dbReference type="SAM" id="MobiDB-lite"/>
    </source>
</evidence>
<feature type="region of interest" description="Disordered" evidence="1">
    <location>
        <begin position="15"/>
        <end position="48"/>
    </location>
</feature>
<accession>A0A6J6C254</accession>
<name>A0A6J6C254_9ZZZZ</name>
<gene>
    <name evidence="2" type="ORF">UFOPK1506_00060</name>
</gene>
<dbReference type="AlphaFoldDB" id="A0A6J6C254"/>
<dbReference type="EMBL" id="CAEZSV010000004">
    <property type="protein sequence ID" value="CAB4545115.1"/>
    <property type="molecule type" value="Genomic_DNA"/>
</dbReference>
<reference evidence="2" key="1">
    <citation type="submission" date="2020-05" db="EMBL/GenBank/DDBJ databases">
        <authorList>
            <person name="Chiriac C."/>
            <person name="Salcher M."/>
            <person name="Ghai R."/>
            <person name="Kavagutti S V."/>
        </authorList>
    </citation>
    <scope>NUCLEOTIDE SEQUENCE</scope>
</reference>
<sequence length="163" mass="17968">MSENRDLARSLLAAARRRSNRFKREQDKSGSRRSGSVNDGGASEAEYQGPQLLNESLAELIDARGWRERVKDSDLFVKWSDLVGSEIADHVQPITFADGVLAVSAESTAWATQLRLIDQQIITALAQGGFEVRELQIKGPRAPSWRKGGWSVKGGRGPRDTYG</sequence>
<evidence type="ECO:0000313" key="2">
    <source>
        <dbReference type="EMBL" id="CAB4545115.1"/>
    </source>
</evidence>